<accession>A0A3M7SAS0</accession>
<keyword evidence="2" id="KW-1185">Reference proteome</keyword>
<dbReference type="Proteomes" id="UP000276133">
    <property type="component" value="Unassembled WGS sequence"/>
</dbReference>
<dbReference type="InterPro" id="IPR036397">
    <property type="entry name" value="RNaseH_sf"/>
</dbReference>
<dbReference type="Gene3D" id="3.30.420.10">
    <property type="entry name" value="Ribonuclease H-like superfamily/Ribonuclease H"/>
    <property type="match status" value="1"/>
</dbReference>
<reference evidence="1 2" key="1">
    <citation type="journal article" date="2018" name="Sci. Rep.">
        <title>Genomic signatures of local adaptation to the degree of environmental predictability in rotifers.</title>
        <authorList>
            <person name="Franch-Gras L."/>
            <person name="Hahn C."/>
            <person name="Garcia-Roger E.M."/>
            <person name="Carmona M.J."/>
            <person name="Serra M."/>
            <person name="Gomez A."/>
        </authorList>
    </citation>
    <scope>NUCLEOTIDE SEQUENCE [LARGE SCALE GENOMIC DNA]</scope>
    <source>
        <strain evidence="1">HYR1</strain>
    </source>
</reference>
<dbReference type="AlphaFoldDB" id="A0A3M7SAS0"/>
<dbReference type="EMBL" id="REGN01001743">
    <property type="protein sequence ID" value="RNA32819.1"/>
    <property type="molecule type" value="Genomic_DNA"/>
</dbReference>
<dbReference type="InterPro" id="IPR009057">
    <property type="entry name" value="Homeodomain-like_sf"/>
</dbReference>
<comment type="caution">
    <text evidence="1">The sequence shown here is derived from an EMBL/GenBank/DDBJ whole genome shotgun (WGS) entry which is preliminary data.</text>
</comment>
<evidence type="ECO:0000313" key="1">
    <source>
        <dbReference type="EMBL" id="RNA32819.1"/>
    </source>
</evidence>
<organism evidence="1 2">
    <name type="scientific">Brachionus plicatilis</name>
    <name type="common">Marine rotifer</name>
    <name type="synonym">Brachionus muelleri</name>
    <dbReference type="NCBI Taxonomy" id="10195"/>
    <lineage>
        <taxon>Eukaryota</taxon>
        <taxon>Metazoa</taxon>
        <taxon>Spiralia</taxon>
        <taxon>Gnathifera</taxon>
        <taxon>Rotifera</taxon>
        <taxon>Eurotatoria</taxon>
        <taxon>Monogononta</taxon>
        <taxon>Pseudotrocha</taxon>
        <taxon>Ploima</taxon>
        <taxon>Brachionidae</taxon>
        <taxon>Brachionus</taxon>
    </lineage>
</organism>
<dbReference type="GO" id="GO:0003676">
    <property type="term" value="F:nucleic acid binding"/>
    <property type="evidence" value="ECO:0007669"/>
    <property type="project" value="InterPro"/>
</dbReference>
<dbReference type="SUPFAM" id="SSF46689">
    <property type="entry name" value="Homeodomain-like"/>
    <property type="match status" value="1"/>
</dbReference>
<proteinExistence type="predicted"/>
<evidence type="ECO:0000313" key="2">
    <source>
        <dbReference type="Proteomes" id="UP000276133"/>
    </source>
</evidence>
<name>A0A3M7SAS0_BRAPC</name>
<dbReference type="OrthoDB" id="6779723at2759"/>
<sequence length="174" mass="20612">MCKKKVSEAQRWQIISLLKDKTKTQQEIADLVEVSSKCVITTKRNYEKTFVIKELPRSGRPRKSYIFRKVRINPTTSYRQLSSDFIKTLLKWCKERQRWTVNDWSKDVFSDESNFEILNRKSRVFVKRFANEKYHPKFYLPKLQNRGGSVGTGCCSIYTGRINQFVNIPCIKKN</sequence>
<gene>
    <name evidence="1" type="ORF">BpHYR1_026298</name>
</gene>
<protein>
    <submittedName>
        <fullName evidence="1">Transposase domain containing</fullName>
    </submittedName>
</protein>